<feature type="domain" description="Actin-like protein N-terminal" evidence="1">
    <location>
        <begin position="5"/>
        <end position="153"/>
    </location>
</feature>
<dbReference type="Gene3D" id="3.30.420.40">
    <property type="match status" value="2"/>
</dbReference>
<evidence type="ECO:0000259" key="1">
    <source>
        <dbReference type="Pfam" id="PF17989"/>
    </source>
</evidence>
<sequence>MNVLGIDIGYSNLKLAFGKRGTEPKVLLKPAGAAPVDRLGEKIADKGKDDFLRVVVNGTPFAAGLSPDRAELWSRELHEDYPSTESYRALFHAGLLLAELEQVDLLVTGLPVNQYLNQELRTRLQTQMTGEHQVTPRRKITVQAVKVVPQPVGGFVDHVWNLKDASEFEESRVLVVDPGFFSVDWVLISNGELRRQSCGTSLEASSVILDEAAKQLANDFGGNVGRERLENAIRLNQTEVRLFGEKIDIAPYLNAASTKVGPIVATRLRESLRKENAGADIVLLVGGGAGFFEESVKEAFPHLKVTTPESPVFANARGFWRMGS</sequence>
<dbReference type="HOGENOM" id="CLU_066433_0_0_4"/>
<dbReference type="OrthoDB" id="143284at2"/>
<dbReference type="RefSeq" id="WP_041098852.1">
    <property type="nucleotide sequence ID" value="NZ_AP012547.1"/>
</dbReference>
<dbReference type="InterPro" id="IPR049067">
    <property type="entry name" value="MreB-like_C"/>
</dbReference>
<proteinExistence type="predicted"/>
<dbReference type="KEGG" id="shd:SUTH_01928"/>
<dbReference type="InterPro" id="IPR040607">
    <property type="entry name" value="ALP_N"/>
</dbReference>
<dbReference type="STRING" id="1223802.SUTH_01928"/>
<dbReference type="AlphaFoldDB" id="W0SG24"/>
<dbReference type="EMBL" id="AP012547">
    <property type="protein sequence ID" value="BAO29720.1"/>
    <property type="molecule type" value="Genomic_DNA"/>
</dbReference>
<dbReference type="Pfam" id="PF17989">
    <property type="entry name" value="ALP_N"/>
    <property type="match status" value="1"/>
</dbReference>
<dbReference type="SUPFAM" id="SSF53067">
    <property type="entry name" value="Actin-like ATPase domain"/>
    <property type="match status" value="2"/>
</dbReference>
<reference evidence="3 4" key="1">
    <citation type="journal article" date="2014" name="Syst. Appl. Microbiol.">
        <title>Complete genomes of freshwater sulfur oxidizers Sulfuricella denitrificans skB26 and Sulfuritalea hydrogenivorans sk43H: genetic insights into the sulfur oxidation pathway of betaproteobacteria.</title>
        <authorList>
            <person name="Watanabe T."/>
            <person name="Kojima H."/>
            <person name="Fukui M."/>
        </authorList>
    </citation>
    <scope>NUCLEOTIDE SEQUENCE [LARGE SCALE GENOMIC DNA]</scope>
    <source>
        <strain evidence="3">DSM22779</strain>
    </source>
</reference>
<feature type="domain" description="Actin homologue MreB-like C-terminal" evidence="2">
    <location>
        <begin position="175"/>
        <end position="298"/>
    </location>
</feature>
<evidence type="ECO:0000259" key="2">
    <source>
        <dbReference type="Pfam" id="PF21522"/>
    </source>
</evidence>
<keyword evidence="4" id="KW-1185">Reference proteome</keyword>
<dbReference type="Pfam" id="PF21522">
    <property type="entry name" value="MreB-like_C"/>
    <property type="match status" value="1"/>
</dbReference>
<dbReference type="InterPro" id="IPR043129">
    <property type="entry name" value="ATPase_NBD"/>
</dbReference>
<evidence type="ECO:0000313" key="3">
    <source>
        <dbReference type="EMBL" id="BAO29720.1"/>
    </source>
</evidence>
<protein>
    <submittedName>
        <fullName evidence="3">StbA family protein</fullName>
    </submittedName>
</protein>
<dbReference type="Proteomes" id="UP000031637">
    <property type="component" value="Chromosome"/>
</dbReference>
<dbReference type="CDD" id="cd10227">
    <property type="entry name" value="ASKHA_NBD_ParM-like"/>
    <property type="match status" value="1"/>
</dbReference>
<gene>
    <name evidence="3" type="ORF">SUTH_01928</name>
</gene>
<organism evidence="3 4">
    <name type="scientific">Sulfuritalea hydrogenivorans sk43H</name>
    <dbReference type="NCBI Taxonomy" id="1223802"/>
    <lineage>
        <taxon>Bacteria</taxon>
        <taxon>Pseudomonadati</taxon>
        <taxon>Pseudomonadota</taxon>
        <taxon>Betaproteobacteria</taxon>
        <taxon>Nitrosomonadales</taxon>
        <taxon>Sterolibacteriaceae</taxon>
        <taxon>Sulfuritalea</taxon>
    </lineage>
</organism>
<evidence type="ECO:0000313" key="4">
    <source>
        <dbReference type="Proteomes" id="UP000031637"/>
    </source>
</evidence>
<accession>W0SG24</accession>
<name>W0SG24_9PROT</name>